<dbReference type="Proteomes" id="UP000549343">
    <property type="component" value="Unassembled WGS sequence"/>
</dbReference>
<accession>A0A7W7MXH6</accession>
<gene>
    <name evidence="5" type="ORF">F4557_003116</name>
    <name evidence="4" type="ORF">GCM10009546_29410</name>
</gene>
<evidence type="ECO:0000313" key="5">
    <source>
        <dbReference type="EMBL" id="MBB4774698.1"/>
    </source>
</evidence>
<evidence type="ECO:0000259" key="3">
    <source>
        <dbReference type="Pfam" id="PF26382"/>
    </source>
</evidence>
<keyword evidence="7" id="KW-1185">Reference proteome</keyword>
<feature type="compositionally biased region" description="Gly residues" evidence="1">
    <location>
        <begin position="1189"/>
        <end position="1206"/>
    </location>
</feature>
<evidence type="ECO:0000256" key="1">
    <source>
        <dbReference type="SAM" id="MobiDB-lite"/>
    </source>
</evidence>
<organism evidence="5 6">
    <name type="scientific">Actinomadura livida</name>
    <dbReference type="NCBI Taxonomy" id="79909"/>
    <lineage>
        <taxon>Bacteria</taxon>
        <taxon>Bacillati</taxon>
        <taxon>Actinomycetota</taxon>
        <taxon>Actinomycetes</taxon>
        <taxon>Streptosporangiales</taxon>
        <taxon>Thermomonosporaceae</taxon>
        <taxon>Actinomadura</taxon>
    </lineage>
</organism>
<reference evidence="4" key="4">
    <citation type="submission" date="2023-12" db="EMBL/GenBank/DDBJ databases">
        <authorList>
            <person name="Sun Q."/>
            <person name="Inoue M."/>
        </authorList>
    </citation>
    <scope>NUCLEOTIDE SEQUENCE</scope>
    <source>
        <strain evidence="4">JCM 10667</strain>
    </source>
</reference>
<evidence type="ECO:0000259" key="2">
    <source>
        <dbReference type="Pfam" id="PF26381"/>
    </source>
</evidence>
<reference evidence="4" key="1">
    <citation type="journal article" date="2014" name="Int. J. Syst. Evol. Microbiol.">
        <title>Complete genome of a new Firmicutes species belonging to the dominant human colonic microbiota ('Ruminococcus bicirculans') reveals two chromosomes and a selective capacity to utilize plant glucans.</title>
        <authorList>
            <consortium name="NISC Comparative Sequencing Program"/>
            <person name="Wegmann U."/>
            <person name="Louis P."/>
            <person name="Goesmann A."/>
            <person name="Henrissat B."/>
            <person name="Duncan S.H."/>
            <person name="Flint H.J."/>
        </authorList>
    </citation>
    <scope>NUCLEOTIDE SEQUENCE</scope>
    <source>
        <strain evidence="4">JCM 10667</strain>
    </source>
</reference>
<dbReference type="EMBL" id="JACHMV010000001">
    <property type="protein sequence ID" value="MBB4774698.1"/>
    <property type="molecule type" value="Genomic_DNA"/>
</dbReference>
<dbReference type="Pfam" id="PF26382">
    <property type="entry name" value="BREX_PglY_6th"/>
    <property type="match status" value="1"/>
</dbReference>
<dbReference type="Proteomes" id="UP001501427">
    <property type="component" value="Unassembled WGS sequence"/>
</dbReference>
<reference evidence="5 6" key="3">
    <citation type="submission" date="2020-08" db="EMBL/GenBank/DDBJ databases">
        <title>Sequencing the genomes of 1000 actinobacteria strains.</title>
        <authorList>
            <person name="Klenk H.-P."/>
        </authorList>
    </citation>
    <scope>NUCLEOTIDE SEQUENCE [LARGE SCALE GENOMIC DNA]</scope>
    <source>
        <strain evidence="5 6">DSM 44772</strain>
    </source>
</reference>
<name>A0A7W7MXH6_9ACTN</name>
<feature type="region of interest" description="Disordered" evidence="1">
    <location>
        <begin position="1175"/>
        <end position="1238"/>
    </location>
</feature>
<dbReference type="EMBL" id="BAAAHD010000025">
    <property type="protein sequence ID" value="GAA0565328.1"/>
    <property type="molecule type" value="Genomic_DNA"/>
</dbReference>
<dbReference type="InterPro" id="IPR058748">
    <property type="entry name" value="PglY_5th"/>
</dbReference>
<evidence type="ECO:0000313" key="7">
    <source>
        <dbReference type="Proteomes" id="UP001501427"/>
    </source>
</evidence>
<dbReference type="Pfam" id="PF26381">
    <property type="entry name" value="BREX_PglY_5th"/>
    <property type="match status" value="1"/>
</dbReference>
<proteinExistence type="predicted"/>
<protein>
    <recommendedName>
        <fullName evidence="8">PglY protein</fullName>
    </recommendedName>
</protein>
<reference evidence="7" key="2">
    <citation type="journal article" date="2019" name="Int. J. Syst. Evol. Microbiol.">
        <title>The Global Catalogue of Microorganisms (GCM) 10K type strain sequencing project: providing services to taxonomists for standard genome sequencing and annotation.</title>
        <authorList>
            <consortium name="The Broad Institute Genomics Platform"/>
            <consortium name="The Broad Institute Genome Sequencing Center for Infectious Disease"/>
            <person name="Wu L."/>
            <person name="Ma J."/>
        </authorList>
    </citation>
    <scope>NUCLEOTIDE SEQUENCE [LARGE SCALE GENOMIC DNA]</scope>
    <source>
        <strain evidence="7">JCM 10667</strain>
    </source>
</reference>
<dbReference type="RefSeq" id="WP_184883516.1">
    <property type="nucleotide sequence ID" value="NZ_BAAAHD010000025.1"/>
</dbReference>
<feature type="region of interest" description="Disordered" evidence="1">
    <location>
        <begin position="184"/>
        <end position="223"/>
    </location>
</feature>
<sequence length="1282" mass="140151">MAERAAERYLRDVLDIPEEVLAGDYKVELTGGFDEAEQRIDEYVVTEQLRQAFRESLNLVKASVRSGTSNAAYLHGSFGSGKSHFMTVLHALLENHPAARRKEEFQELVAEHDDWLRDQKFMMVPFHLVGVTDLDSALLGGYAAEARRLGLPSPPVHRSDAMLRDARRQRGFLAEDARFAQWLGGSAPAPADPDDDLPNLDLGGASGPSWSSGDLDRAFDAPPGDPLRTALESALLDGPFSTYAYGARGAAETYLPLENGLAVMSRHARQHGYTGLILFLDELILWLQAHMSNQEKVNNEVSKLVKLIESGDSDRPVPIVSFISRQRNLSQLVGEDVVGADVKNLEAAVQYLAGRFKVVNLEDRNLPEIIKKRILRPKAGMETALDEAFAKVESYNAAVKDALLDAHGATQADWNDFRDVYPLSPALLNVLVALSGALQRERTGLKLLNTMLSRRRDDLRLGDLIPLGDLWDVLGHDVGEAFTDHLKQEADTARHFHAKVRAHLREKYGSEDHKDFRADERIVKTLILSALAPDVSALSRLTGARLAALNQGSIQSRLSTPGSVVGNRLRELIAAGFGEIRADGDRDPVFTLHLSDLDVEPLLEQVGEQDNLGARRIWVKNRLWELLGVADTGAFVSERDIVWRGSRRTVEFVFENVRDPAALPDDQFRPSVEGRIRFVVDYPFDVQGKYPNDDVGRVDELRRGGFEADTLVWLPDHLSTQKAAQLGRLLKIRYLLERDRLDDYASHLASDQRIRVRHQLQAQADNLASQLTALLQQLYGISSGDDGNVSAEVHDGQHILSLRPGHDRPRLQGGAGFEYNVLALADGLYSRIYPKHPDLDLTHTRKAVTIGELKTVLAWITKAMEDRSGRTVVDRDKLGLLKRIVHPLELGEVHDGPLNVSLEWRRRIDQLAVRNGRAGGDYPVEDIRQWIAEYGWTGLDKPVSSLIIAVYALLADRDWVLNGGRPEQFPGLEAVGSGWALRDQPKPSEQQYAAARSRAAAVFGVHVPETLSGRNVRNLAEQIREQTRDLEAPVNDVRRALEAHATVLGIEDPGTPRRRTARHAADLLARLSAVRDQNTPLVQALADADYDVTDQVLGSALVSAPAVLRALGAVQWNVLEGVAGFAGGGDSISGRAERLVRDLAEAARADEFVQSLPPVLEAASEQAVALLTEATRRPIVDPQPPGPTGEPGAGAGEGAGAGGGAGQVSLTDHGDPAVSSGSDAGVRDHGRRRIEPARLEQTLEQAVAGIAAEIRAFAEANPGVPVDIAWRPADGTGAGTGE</sequence>
<feature type="domain" description="ATPase PglY 5th" evidence="2">
    <location>
        <begin position="852"/>
        <end position="952"/>
    </location>
</feature>
<evidence type="ECO:0000313" key="6">
    <source>
        <dbReference type="Proteomes" id="UP000549343"/>
    </source>
</evidence>
<evidence type="ECO:0008006" key="8">
    <source>
        <dbReference type="Google" id="ProtNLM"/>
    </source>
</evidence>
<feature type="domain" description="ATPase PglY C-terminal" evidence="3">
    <location>
        <begin position="996"/>
        <end position="1176"/>
    </location>
</feature>
<comment type="caution">
    <text evidence="5">The sequence shown here is derived from an EMBL/GenBank/DDBJ whole genome shotgun (WGS) entry which is preliminary data.</text>
</comment>
<dbReference type="InterPro" id="IPR058747">
    <property type="entry name" value="PglY_C"/>
</dbReference>
<evidence type="ECO:0000313" key="4">
    <source>
        <dbReference type="EMBL" id="GAA0565328.1"/>
    </source>
</evidence>
<feature type="compositionally biased region" description="Basic and acidic residues" evidence="1">
    <location>
        <begin position="1225"/>
        <end position="1238"/>
    </location>
</feature>